<dbReference type="NCBIfam" id="TIGR01224">
    <property type="entry name" value="hutI"/>
    <property type="match status" value="1"/>
</dbReference>
<evidence type="ECO:0000313" key="9">
    <source>
        <dbReference type="EMBL" id="QNI32339.1"/>
    </source>
</evidence>
<keyword evidence="7" id="KW-0963">Cytoplasm</keyword>
<dbReference type="KEGG" id="adin:H7849_25735"/>
<dbReference type="SUPFAM" id="SSF51556">
    <property type="entry name" value="Metallo-dependent hydrolases"/>
    <property type="match status" value="1"/>
</dbReference>
<dbReference type="PANTHER" id="PTHR42752">
    <property type="entry name" value="IMIDAZOLONEPROPIONASE"/>
    <property type="match status" value="1"/>
</dbReference>
<dbReference type="EMBL" id="CP060394">
    <property type="protein sequence ID" value="QNI32339.1"/>
    <property type="molecule type" value="Genomic_DNA"/>
</dbReference>
<proteinExistence type="inferred from homology"/>
<keyword evidence="4 7" id="KW-0369">Histidine metabolism</keyword>
<dbReference type="CDD" id="cd01296">
    <property type="entry name" value="Imidazolone-5PH"/>
    <property type="match status" value="1"/>
</dbReference>
<dbReference type="GO" id="GO:0050480">
    <property type="term" value="F:imidazolonepropionase activity"/>
    <property type="evidence" value="ECO:0007669"/>
    <property type="project" value="UniProtKB-UniRule"/>
</dbReference>
<evidence type="ECO:0000256" key="7">
    <source>
        <dbReference type="HAMAP-Rule" id="MF_00372"/>
    </source>
</evidence>
<evidence type="ECO:0000256" key="6">
    <source>
        <dbReference type="ARBA" id="ARBA00023004"/>
    </source>
</evidence>
<dbReference type="GO" id="GO:0008270">
    <property type="term" value="F:zinc ion binding"/>
    <property type="evidence" value="ECO:0007669"/>
    <property type="project" value="UniProtKB-UniRule"/>
</dbReference>
<dbReference type="SUPFAM" id="SSF51338">
    <property type="entry name" value="Composite domain of metallo-dependent hydrolases"/>
    <property type="match status" value="1"/>
</dbReference>
<dbReference type="InterPro" id="IPR005920">
    <property type="entry name" value="HutI"/>
</dbReference>
<gene>
    <name evidence="7" type="primary">hutI</name>
    <name evidence="9" type="ORF">H7849_25735</name>
</gene>
<dbReference type="Proteomes" id="UP000515312">
    <property type="component" value="Chromosome"/>
</dbReference>
<feature type="binding site" evidence="7">
    <location>
        <position position="253"/>
    </location>
    <ligand>
        <name>Fe(3+)</name>
        <dbReference type="ChEBI" id="CHEBI:29034"/>
    </ligand>
</feature>
<feature type="domain" description="Amidohydrolase-related" evidence="8">
    <location>
        <begin position="74"/>
        <end position="415"/>
    </location>
</feature>
<feature type="binding site" evidence="7">
    <location>
        <position position="155"/>
    </location>
    <ligand>
        <name>4-imidazolone-5-propanoate</name>
        <dbReference type="ChEBI" id="CHEBI:77893"/>
    </ligand>
</feature>
<evidence type="ECO:0000259" key="8">
    <source>
        <dbReference type="Pfam" id="PF01979"/>
    </source>
</evidence>
<keyword evidence="6 7" id="KW-0408">Iron</keyword>
<feature type="binding site" evidence="7">
    <location>
        <position position="92"/>
    </location>
    <ligand>
        <name>4-imidazolone-5-propanoate</name>
        <dbReference type="ChEBI" id="CHEBI:77893"/>
    </ligand>
</feature>
<dbReference type="UniPathway" id="UPA00379">
    <property type="reaction ID" value="UER00551"/>
</dbReference>
<feature type="binding site" evidence="7">
    <location>
        <position position="188"/>
    </location>
    <ligand>
        <name>4-imidazolone-5-propanoate</name>
        <dbReference type="ChEBI" id="CHEBI:77893"/>
    </ligand>
</feature>
<dbReference type="InterPro" id="IPR006680">
    <property type="entry name" value="Amidohydro-rel"/>
</dbReference>
<dbReference type="GO" id="GO:0019557">
    <property type="term" value="P:L-histidine catabolic process to glutamate and formate"/>
    <property type="evidence" value="ECO:0007669"/>
    <property type="project" value="UniProtKB-UniPathway"/>
</dbReference>
<dbReference type="FunFam" id="3.20.20.140:FF:000007">
    <property type="entry name" value="Imidazolonepropionase"/>
    <property type="match status" value="1"/>
</dbReference>
<keyword evidence="10" id="KW-1185">Reference proteome</keyword>
<feature type="binding site" evidence="7">
    <location>
        <position position="328"/>
    </location>
    <ligand>
        <name>Zn(2+)</name>
        <dbReference type="ChEBI" id="CHEBI:29105"/>
    </ligand>
</feature>
<evidence type="ECO:0000256" key="1">
    <source>
        <dbReference type="ARBA" id="ARBA00012864"/>
    </source>
</evidence>
<keyword evidence="2 7" id="KW-0479">Metal-binding</keyword>
<feature type="binding site" evidence="7">
    <location>
        <position position="85"/>
    </location>
    <ligand>
        <name>Fe(3+)</name>
        <dbReference type="ChEBI" id="CHEBI:29034"/>
    </ligand>
</feature>
<evidence type="ECO:0000256" key="2">
    <source>
        <dbReference type="ARBA" id="ARBA00022723"/>
    </source>
</evidence>
<dbReference type="GO" id="GO:0019556">
    <property type="term" value="P:L-histidine catabolic process to glutamate and formamide"/>
    <property type="evidence" value="ECO:0007669"/>
    <property type="project" value="UniProtKB-UniRule"/>
</dbReference>
<dbReference type="Gene3D" id="3.20.20.140">
    <property type="entry name" value="Metal-dependent hydrolases"/>
    <property type="match status" value="1"/>
</dbReference>
<feature type="binding site" evidence="7">
    <location>
        <position position="256"/>
    </location>
    <ligand>
        <name>4-imidazolone-5-propanoate</name>
        <dbReference type="ChEBI" id="CHEBI:77893"/>
    </ligand>
</feature>
<dbReference type="GO" id="GO:0005506">
    <property type="term" value="F:iron ion binding"/>
    <property type="evidence" value="ECO:0007669"/>
    <property type="project" value="UniProtKB-UniRule"/>
</dbReference>
<comment type="similarity">
    <text evidence="7">Belongs to the metallo-dependent hydrolases superfamily. HutI family.</text>
</comment>
<feature type="binding site" evidence="7">
    <location>
        <position position="83"/>
    </location>
    <ligand>
        <name>Zn(2+)</name>
        <dbReference type="ChEBI" id="CHEBI:29105"/>
    </ligand>
</feature>
<dbReference type="RefSeq" id="WP_186743294.1">
    <property type="nucleotide sequence ID" value="NZ_CP060394.1"/>
</dbReference>
<organism evidence="9 10">
    <name type="scientific">Alloacidobacterium dinghuense</name>
    <dbReference type="NCBI Taxonomy" id="2763107"/>
    <lineage>
        <taxon>Bacteria</taxon>
        <taxon>Pseudomonadati</taxon>
        <taxon>Acidobacteriota</taxon>
        <taxon>Terriglobia</taxon>
        <taxon>Terriglobales</taxon>
        <taxon>Acidobacteriaceae</taxon>
        <taxon>Alloacidobacterium</taxon>
    </lineage>
</organism>
<dbReference type="AlphaFoldDB" id="A0A7G8BIG9"/>
<dbReference type="Pfam" id="PF01979">
    <property type="entry name" value="Amidohydro_1"/>
    <property type="match status" value="1"/>
</dbReference>
<dbReference type="EC" id="3.5.2.7" evidence="1 7"/>
<evidence type="ECO:0000313" key="10">
    <source>
        <dbReference type="Proteomes" id="UP000515312"/>
    </source>
</evidence>
<feature type="binding site" evidence="7">
    <location>
        <position position="155"/>
    </location>
    <ligand>
        <name>N-formimidoyl-L-glutamate</name>
        <dbReference type="ChEBI" id="CHEBI:58928"/>
    </ligand>
</feature>
<feature type="binding site" evidence="7">
    <location>
        <position position="83"/>
    </location>
    <ligand>
        <name>Fe(3+)</name>
        <dbReference type="ChEBI" id="CHEBI:29034"/>
    </ligand>
</feature>
<reference evidence="9 10" key="1">
    <citation type="submission" date="2020-08" db="EMBL/GenBank/DDBJ databases">
        <title>Edaphobacter telluris sp. nov. and Acidobacterium dinghuensis sp. nov., two acidobacteria isolated from forest soil.</title>
        <authorList>
            <person name="Fu J."/>
            <person name="Qiu L."/>
        </authorList>
    </citation>
    <scope>NUCLEOTIDE SEQUENCE [LARGE SCALE GENOMIC DNA]</scope>
    <source>
        <strain evidence="9">4Y35</strain>
    </source>
</reference>
<feature type="binding site" evidence="7">
    <location>
        <position position="85"/>
    </location>
    <ligand>
        <name>Zn(2+)</name>
        <dbReference type="ChEBI" id="CHEBI:29105"/>
    </ligand>
</feature>
<comment type="function">
    <text evidence="7">Catalyzes the hydrolytic cleavage of the carbon-nitrogen bond in imidazolone-5-propanoate to yield N-formimidoyl-L-glutamate. It is the third step in the universal histidine degradation pathway.</text>
</comment>
<protein>
    <recommendedName>
        <fullName evidence="1 7">Imidazolonepropionase</fullName>
        <ecNumber evidence="1 7">3.5.2.7</ecNumber>
    </recommendedName>
    <alternativeName>
        <fullName evidence="7">Imidazolone-5-propionate hydrolase</fullName>
    </alternativeName>
</protein>
<feature type="binding site" evidence="7">
    <location>
        <position position="328"/>
    </location>
    <ligand>
        <name>Fe(3+)</name>
        <dbReference type="ChEBI" id="CHEBI:29034"/>
    </ligand>
</feature>
<keyword evidence="5 7" id="KW-0862">Zinc</keyword>
<feature type="binding site" evidence="7">
    <location>
        <position position="333"/>
    </location>
    <ligand>
        <name>4-imidazolone-5-propanoate</name>
        <dbReference type="ChEBI" id="CHEBI:77893"/>
    </ligand>
</feature>
<dbReference type="PANTHER" id="PTHR42752:SF1">
    <property type="entry name" value="IMIDAZOLONEPROPIONASE-RELATED"/>
    <property type="match status" value="1"/>
</dbReference>
<dbReference type="Gene3D" id="2.30.40.10">
    <property type="entry name" value="Urease, subunit C, domain 1"/>
    <property type="match status" value="1"/>
</dbReference>
<feature type="binding site" evidence="7">
    <location>
        <position position="253"/>
    </location>
    <ligand>
        <name>Zn(2+)</name>
        <dbReference type="ChEBI" id="CHEBI:29105"/>
    </ligand>
</feature>
<evidence type="ECO:0000256" key="5">
    <source>
        <dbReference type="ARBA" id="ARBA00022833"/>
    </source>
</evidence>
<accession>A0A7G8BIG9</accession>
<dbReference type="InterPro" id="IPR032466">
    <property type="entry name" value="Metal_Hydrolase"/>
</dbReference>
<feature type="binding site" evidence="7">
    <location>
        <position position="332"/>
    </location>
    <ligand>
        <name>N-formimidoyl-L-glutamate</name>
        <dbReference type="ChEBI" id="CHEBI:58928"/>
    </ligand>
</feature>
<comment type="pathway">
    <text evidence="7">Amino-acid degradation; L-histidine degradation into L-glutamate; N-formimidoyl-L-glutamate from L-histidine: step 3/3.</text>
</comment>
<sequence>MSQFSSLLITNCSQLVTLAGPSRPRLGLEMRDLGIVDDGAMLVRDRRIAAVGARNEIEPAATDDTEVIDVGGRVVMPGFVDAHTHLVFAGNRAEEFEMRCAGMTYQQIAERGGGIRSTVRSTREATEGELVTAGQKHARWFLQGGTTTVEAKSGYGLTVHDELKLLRAIRRVSETTSLRCVPTFLGAHEIPDEYKTQADKYVDLIVDEMLPVVAKENLAEFCDVFCESKVFSVTQADRVLSAAKRLGLGLRVHADQFTSSGAIDLAATLGAKTVDHLEQTTRDSIAVMKKLDVQPVLLPGSVYAIGSQKYAPARAMIEAGLPVVIATDFNPGSSPTTSMTMILSLACTQMKMTPAEAVTASTINAAWSLNRAHEIGSLEPGRIADFVIHDAEDYRELAYFFGNHRPHAVFAAGVRV</sequence>
<comment type="catalytic activity">
    <reaction evidence="7">
        <text>4-imidazolone-5-propanoate + H2O = N-formimidoyl-L-glutamate</text>
        <dbReference type="Rhea" id="RHEA:23660"/>
        <dbReference type="ChEBI" id="CHEBI:15377"/>
        <dbReference type="ChEBI" id="CHEBI:58928"/>
        <dbReference type="ChEBI" id="CHEBI:77893"/>
        <dbReference type="EC" id="3.5.2.7"/>
    </reaction>
</comment>
<dbReference type="InterPro" id="IPR011059">
    <property type="entry name" value="Metal-dep_hydrolase_composite"/>
</dbReference>
<name>A0A7G8BIG9_9BACT</name>
<keyword evidence="3 7" id="KW-0378">Hydrolase</keyword>
<dbReference type="HAMAP" id="MF_00372">
    <property type="entry name" value="HutI"/>
    <property type="match status" value="1"/>
</dbReference>
<feature type="binding site" evidence="7">
    <location>
        <position position="330"/>
    </location>
    <ligand>
        <name>N-formimidoyl-L-glutamate</name>
        <dbReference type="ChEBI" id="CHEBI:58928"/>
    </ligand>
</feature>
<comment type="subcellular location">
    <subcellularLocation>
        <location evidence="7">Cytoplasm</location>
    </subcellularLocation>
</comment>
<comment type="cofactor">
    <cofactor evidence="7">
        <name>Zn(2+)</name>
        <dbReference type="ChEBI" id="CHEBI:29105"/>
    </cofactor>
    <cofactor evidence="7">
        <name>Fe(3+)</name>
        <dbReference type="ChEBI" id="CHEBI:29034"/>
    </cofactor>
    <text evidence="7">Binds 1 zinc or iron ion per subunit.</text>
</comment>
<evidence type="ECO:0000256" key="3">
    <source>
        <dbReference type="ARBA" id="ARBA00022801"/>
    </source>
</evidence>
<dbReference type="GO" id="GO:0005737">
    <property type="term" value="C:cytoplasm"/>
    <property type="evidence" value="ECO:0007669"/>
    <property type="project" value="UniProtKB-SubCell"/>
</dbReference>
<evidence type="ECO:0000256" key="4">
    <source>
        <dbReference type="ARBA" id="ARBA00022808"/>
    </source>
</evidence>